<dbReference type="GO" id="GO:0004497">
    <property type="term" value="F:monooxygenase activity"/>
    <property type="evidence" value="ECO:0007669"/>
    <property type="project" value="UniProtKB-KW"/>
</dbReference>
<dbReference type="Gene3D" id="3.50.50.60">
    <property type="entry name" value="FAD/NAD(P)-binding domain"/>
    <property type="match status" value="1"/>
</dbReference>
<protein>
    <submittedName>
        <fullName evidence="2">FAD-dependent monooxygenase</fullName>
    </submittedName>
</protein>
<feature type="domain" description="FAD-binding" evidence="1">
    <location>
        <begin position="2"/>
        <end position="162"/>
    </location>
</feature>
<dbReference type="PRINTS" id="PR00420">
    <property type="entry name" value="RNGMNOXGNASE"/>
</dbReference>
<dbReference type="InterPro" id="IPR051704">
    <property type="entry name" value="FAD_aromatic-hydroxylase"/>
</dbReference>
<keyword evidence="2" id="KW-0503">Monooxygenase</keyword>
<proteinExistence type="predicted"/>
<sequence>MTEILVSGAGIAGPALAQLLTRQGHSVTVVERAPLLRSAGYKVDVRGAATTVLHRLGVYDQARAADTGMRQITYVTKAGKPFAELPADLIMGRRGDDLEVMRGDLGRILHDAAGAEFVFGDSIAELHDGPDGVDVTFASGRTGRFGLVVGADGLHSATRRQVLGDVPLRHLGGYISIFSAPNSLGIDREEVMYSEPGRLTFAYAMDPAGPARIGMIFASDEPGLDRRDGKRLVAEAFAGGGWRTGEFLESMRAADDFYFDSLTQVDAPRWSSGRVVLLGDAAHCPAPSSGQGTSLALVGAWVLADELSRAGHAEAFATYEARMRPYVAKNMEFGRKMVKDMVPGGRLTIAFRNYGMRTLKFHPRKEQVIEKVLAPLREAANAITV</sequence>
<dbReference type="Proteomes" id="UP001151002">
    <property type="component" value="Unassembled WGS sequence"/>
</dbReference>
<evidence type="ECO:0000313" key="3">
    <source>
        <dbReference type="Proteomes" id="UP001151002"/>
    </source>
</evidence>
<comment type="caution">
    <text evidence="2">The sequence shown here is derived from an EMBL/GenBank/DDBJ whole genome shotgun (WGS) entry which is preliminary data.</text>
</comment>
<name>A0ABT4B8M8_9ACTN</name>
<accession>A0ABT4B8M8</accession>
<dbReference type="InterPro" id="IPR002938">
    <property type="entry name" value="FAD-bd"/>
</dbReference>
<dbReference type="SUPFAM" id="SSF51905">
    <property type="entry name" value="FAD/NAD(P)-binding domain"/>
    <property type="match status" value="1"/>
</dbReference>
<reference evidence="2" key="1">
    <citation type="submission" date="2022-11" db="EMBL/GenBank/DDBJ databases">
        <authorList>
            <person name="Somphong A."/>
            <person name="Phongsopitanun W."/>
        </authorList>
    </citation>
    <scope>NUCLEOTIDE SEQUENCE</scope>
    <source>
        <strain evidence="2">Pm04-4</strain>
    </source>
</reference>
<dbReference type="PANTHER" id="PTHR46865:SF2">
    <property type="entry name" value="MONOOXYGENASE"/>
    <property type="match status" value="1"/>
</dbReference>
<dbReference type="RefSeq" id="WP_267566650.1">
    <property type="nucleotide sequence ID" value="NZ_JAPNTZ010000011.1"/>
</dbReference>
<feature type="domain" description="FAD-binding" evidence="1">
    <location>
        <begin position="267"/>
        <end position="333"/>
    </location>
</feature>
<evidence type="ECO:0000259" key="1">
    <source>
        <dbReference type="Pfam" id="PF01494"/>
    </source>
</evidence>
<keyword evidence="3" id="KW-1185">Reference proteome</keyword>
<organism evidence="2 3">
    <name type="scientific">Paractinoplanes pyxinae</name>
    <dbReference type="NCBI Taxonomy" id="2997416"/>
    <lineage>
        <taxon>Bacteria</taxon>
        <taxon>Bacillati</taxon>
        <taxon>Actinomycetota</taxon>
        <taxon>Actinomycetes</taxon>
        <taxon>Micromonosporales</taxon>
        <taxon>Micromonosporaceae</taxon>
        <taxon>Paractinoplanes</taxon>
    </lineage>
</organism>
<gene>
    <name evidence="2" type="ORF">OWR29_29875</name>
</gene>
<dbReference type="Pfam" id="PF01494">
    <property type="entry name" value="FAD_binding_3"/>
    <property type="match status" value="2"/>
</dbReference>
<dbReference type="PANTHER" id="PTHR46865">
    <property type="entry name" value="OXIDOREDUCTASE-RELATED"/>
    <property type="match status" value="1"/>
</dbReference>
<dbReference type="InterPro" id="IPR036188">
    <property type="entry name" value="FAD/NAD-bd_sf"/>
</dbReference>
<evidence type="ECO:0000313" key="2">
    <source>
        <dbReference type="EMBL" id="MCY1142225.1"/>
    </source>
</evidence>
<keyword evidence="2" id="KW-0560">Oxidoreductase</keyword>
<dbReference type="Gene3D" id="3.30.9.10">
    <property type="entry name" value="D-Amino Acid Oxidase, subunit A, domain 2"/>
    <property type="match status" value="1"/>
</dbReference>
<dbReference type="EMBL" id="JAPNTZ010000011">
    <property type="protein sequence ID" value="MCY1142225.1"/>
    <property type="molecule type" value="Genomic_DNA"/>
</dbReference>